<keyword evidence="1" id="KW-0472">Membrane</keyword>
<dbReference type="EMBL" id="VOQQ01000001">
    <property type="protein sequence ID" value="TXC63180.1"/>
    <property type="molecule type" value="Genomic_DNA"/>
</dbReference>
<evidence type="ECO:0000313" key="2">
    <source>
        <dbReference type="EMBL" id="TXC63180.1"/>
    </source>
</evidence>
<dbReference type="NCBIfam" id="NF011307">
    <property type="entry name" value="PRK14716.1-5"/>
    <property type="match status" value="1"/>
</dbReference>
<keyword evidence="3" id="KW-1185">Reference proteome</keyword>
<dbReference type="OrthoDB" id="5294733at2"/>
<keyword evidence="2" id="KW-0808">Transferase</keyword>
<dbReference type="InterPro" id="IPR029044">
    <property type="entry name" value="Nucleotide-diphossugar_trans"/>
</dbReference>
<gene>
    <name evidence="2" type="ORF">FRZ32_05595</name>
</gene>
<dbReference type="AlphaFoldDB" id="A0A5C6TSN2"/>
<dbReference type="Pfam" id="PF13641">
    <property type="entry name" value="Glyco_tranf_2_3"/>
    <property type="match status" value="1"/>
</dbReference>
<organism evidence="2 3">
    <name type="scientific">Allosphingosinicella ginsenosidimutans</name>
    <dbReference type="NCBI Taxonomy" id="1176539"/>
    <lineage>
        <taxon>Bacteria</taxon>
        <taxon>Pseudomonadati</taxon>
        <taxon>Pseudomonadota</taxon>
        <taxon>Alphaproteobacteria</taxon>
        <taxon>Sphingomonadales</taxon>
        <taxon>Sphingomonadaceae</taxon>
        <taxon>Allosphingosinicella</taxon>
    </lineage>
</organism>
<name>A0A5C6TSN2_9SPHN</name>
<dbReference type="SUPFAM" id="SSF53448">
    <property type="entry name" value="Nucleotide-diphospho-sugar transferases"/>
    <property type="match status" value="1"/>
</dbReference>
<dbReference type="Gene3D" id="3.90.550.10">
    <property type="entry name" value="Spore Coat Polysaccharide Biosynthesis Protein SpsA, Chain A"/>
    <property type="match status" value="1"/>
</dbReference>
<keyword evidence="1" id="KW-1133">Transmembrane helix</keyword>
<comment type="caution">
    <text evidence="2">The sequence shown here is derived from an EMBL/GenBank/DDBJ whole genome shotgun (WGS) entry which is preliminary data.</text>
</comment>
<dbReference type="GO" id="GO:0016740">
    <property type="term" value="F:transferase activity"/>
    <property type="evidence" value="ECO:0007669"/>
    <property type="project" value="UniProtKB-KW"/>
</dbReference>
<feature type="transmembrane region" description="Helical" evidence="1">
    <location>
        <begin position="379"/>
        <end position="397"/>
    </location>
</feature>
<feature type="transmembrane region" description="Helical" evidence="1">
    <location>
        <begin position="18"/>
        <end position="42"/>
    </location>
</feature>
<keyword evidence="1" id="KW-0812">Transmembrane</keyword>
<reference evidence="2 3" key="1">
    <citation type="journal article" date="2015" name="J. Microbiol.">
        <title>Sphingosinicella ginsenosidimutans sp. nov., with ginsenoside converting activity.</title>
        <authorList>
            <person name="Kim J.K."/>
            <person name="Kang M.S."/>
            <person name="Park S.C."/>
            <person name="Kim K.M."/>
            <person name="Choi K."/>
            <person name="Yoon M.H."/>
            <person name="Im W.T."/>
        </authorList>
    </citation>
    <scope>NUCLEOTIDE SEQUENCE [LARGE SCALE GENOMIC DNA]</scope>
    <source>
        <strain evidence="2 3">BS-11</strain>
    </source>
</reference>
<dbReference type="RefSeq" id="WP_147042592.1">
    <property type="nucleotide sequence ID" value="NZ_BAABIR010000005.1"/>
</dbReference>
<feature type="transmembrane region" description="Helical" evidence="1">
    <location>
        <begin position="343"/>
        <end position="367"/>
    </location>
</feature>
<sequence>MAIGDLITAAAEVAWREIALFAAVGFLFLGIGDLVVDFIWIATVLTRRLRRRGAARACAASLADPAAPGAIAIFVPAWDESAVIGRMLDHATRMFAGFDHRIYVGCYPNDPATIDAVRALRAPSVRLAIGPMPGPTSKADCLNRLWDAMCADEAAEGRRFKAVVLHDAEDIVHSAELRLFDTLIERFDLVQLPVLPLIDPKARWIGAHYADEFAEAHGKELVVREALGAAVPSAGVGCAIARTALDRMAKAHGTPFDPASLTEDYELGLRLGAMGHPAAFVRLPVGPGRPSVATRGYFPARLAAAVNQKARWMVGIALAGWDRLGWTGGLAERWMRMRDRQSVLAALILLAAYAGLVLWTVLLLVALAGGPPIHPIPPMLGLLMAINGGLLAWRLAMRFGFVARSYGWREGLRAIPRVVIGNAIAMLAARRALVLYVRFRRTGAAAWDKTAHVFPHELPAE</sequence>
<evidence type="ECO:0000313" key="3">
    <source>
        <dbReference type="Proteomes" id="UP000321249"/>
    </source>
</evidence>
<evidence type="ECO:0000256" key="1">
    <source>
        <dbReference type="SAM" id="Phobius"/>
    </source>
</evidence>
<proteinExistence type="predicted"/>
<accession>A0A5C6TSN2</accession>
<dbReference type="Proteomes" id="UP000321249">
    <property type="component" value="Unassembled WGS sequence"/>
</dbReference>
<protein>
    <submittedName>
        <fullName evidence="2">Glycosyl transferase family protein</fullName>
    </submittedName>
</protein>